<organism evidence="2 3">
    <name type="scientific">Strigomonas culicis</name>
    <dbReference type="NCBI Taxonomy" id="28005"/>
    <lineage>
        <taxon>Eukaryota</taxon>
        <taxon>Discoba</taxon>
        <taxon>Euglenozoa</taxon>
        <taxon>Kinetoplastea</taxon>
        <taxon>Metakinetoplastina</taxon>
        <taxon>Trypanosomatida</taxon>
        <taxon>Trypanosomatidae</taxon>
        <taxon>Strigomonadinae</taxon>
        <taxon>Strigomonas</taxon>
    </lineage>
</organism>
<evidence type="ECO:0000313" key="2">
    <source>
        <dbReference type="EMBL" id="EPY15016.1"/>
    </source>
</evidence>
<dbReference type="Proteomes" id="UP000015354">
    <property type="component" value="Unassembled WGS sequence"/>
</dbReference>
<proteinExistence type="predicted"/>
<comment type="caution">
    <text evidence="2">The sequence shown here is derived from an EMBL/GenBank/DDBJ whole genome shotgun (WGS) entry which is preliminary data.</text>
</comment>
<accession>S9UK04</accession>
<sequence length="195" mass="20868">MASPLLLPEALVVELLRSQLPCLVPLSAAVVARLASGLERCGVPQDRGLVAMRGTAMRSSGVFAKMVCARVVDDGGAVLEGEAVLLRCPSSAGDTGVRLVAWWTCGNANDGARARPPPRRCGPPPPCKRQWRWRRARARLSRTGTRDTSATREGRARAPSWKGGPRRAQPICTSQASTVVAGTRPMRSMAPLHLE</sequence>
<feature type="region of interest" description="Disordered" evidence="1">
    <location>
        <begin position="139"/>
        <end position="170"/>
    </location>
</feature>
<dbReference type="AlphaFoldDB" id="S9UK04"/>
<gene>
    <name evidence="2" type="ORF">STCU_12389</name>
</gene>
<reference evidence="2 3" key="1">
    <citation type="journal article" date="2013" name="PLoS ONE">
        <title>Predicting the Proteins of Angomonas deanei, Strigomonas culicis and Their Respective Endosymbionts Reveals New Aspects of the Trypanosomatidae Family.</title>
        <authorList>
            <person name="Motta M.C."/>
            <person name="Martins A.C."/>
            <person name="de Souza S.S."/>
            <person name="Catta-Preta C.M."/>
            <person name="Silva R."/>
            <person name="Klein C.C."/>
            <person name="de Almeida L.G."/>
            <person name="de Lima Cunha O."/>
            <person name="Ciapina L.P."/>
            <person name="Brocchi M."/>
            <person name="Colabardini A.C."/>
            <person name="de Araujo Lima B."/>
            <person name="Machado C.R."/>
            <person name="de Almeida Soares C.M."/>
            <person name="Probst C.M."/>
            <person name="de Menezes C.B."/>
            <person name="Thompson C.E."/>
            <person name="Bartholomeu D.C."/>
            <person name="Gradia D.F."/>
            <person name="Pavoni D.P."/>
            <person name="Grisard E.C."/>
            <person name="Fantinatti-Garboggini F."/>
            <person name="Marchini F.K."/>
            <person name="Rodrigues-Luiz G.F."/>
            <person name="Wagner G."/>
            <person name="Goldman G.H."/>
            <person name="Fietto J.L."/>
            <person name="Elias M.C."/>
            <person name="Goldman M.H."/>
            <person name="Sagot M.F."/>
            <person name="Pereira M."/>
            <person name="Stoco P.H."/>
            <person name="de Mendonca-Neto R.P."/>
            <person name="Teixeira S.M."/>
            <person name="Maciel T.E."/>
            <person name="de Oliveira Mendes T.A."/>
            <person name="Urmenyi T.P."/>
            <person name="de Souza W."/>
            <person name="Schenkman S."/>
            <person name="de Vasconcelos A.T."/>
        </authorList>
    </citation>
    <scope>NUCLEOTIDE SEQUENCE [LARGE SCALE GENOMIC DNA]</scope>
</reference>
<evidence type="ECO:0000256" key="1">
    <source>
        <dbReference type="SAM" id="MobiDB-lite"/>
    </source>
</evidence>
<name>S9UK04_9TRYP</name>
<dbReference type="EMBL" id="ATMH01012724">
    <property type="protein sequence ID" value="EPY15016.1"/>
    <property type="molecule type" value="Genomic_DNA"/>
</dbReference>
<keyword evidence="3" id="KW-1185">Reference proteome</keyword>
<protein>
    <submittedName>
        <fullName evidence="2">Uncharacterized protein</fullName>
    </submittedName>
</protein>
<evidence type="ECO:0000313" key="3">
    <source>
        <dbReference type="Proteomes" id="UP000015354"/>
    </source>
</evidence>